<evidence type="ECO:0000256" key="1">
    <source>
        <dbReference type="SAM" id="MobiDB-lite"/>
    </source>
</evidence>
<feature type="compositionally biased region" description="Polar residues" evidence="1">
    <location>
        <begin position="94"/>
        <end position="103"/>
    </location>
</feature>
<gene>
    <name evidence="2" type="ORF">AaE_002791</name>
</gene>
<dbReference type="AlphaFoldDB" id="A0A6A5ASJ7"/>
<feature type="compositionally biased region" description="Basic and acidic residues" evidence="1">
    <location>
        <begin position="56"/>
        <end position="66"/>
    </location>
</feature>
<name>A0A6A5ASJ7_APHAT</name>
<dbReference type="EMBL" id="VJMI01005806">
    <property type="protein sequence ID" value="KAF0768293.1"/>
    <property type="molecule type" value="Genomic_DNA"/>
</dbReference>
<evidence type="ECO:0000313" key="3">
    <source>
        <dbReference type="Proteomes" id="UP000469452"/>
    </source>
</evidence>
<dbReference type="VEuPathDB" id="FungiDB:H257_13225"/>
<dbReference type="Proteomes" id="UP000469452">
    <property type="component" value="Unassembled WGS sequence"/>
</dbReference>
<evidence type="ECO:0000313" key="2">
    <source>
        <dbReference type="EMBL" id="KAF0768293.1"/>
    </source>
</evidence>
<feature type="compositionally biased region" description="Polar residues" evidence="1">
    <location>
        <begin position="131"/>
        <end position="145"/>
    </location>
</feature>
<sequence>MNPPPPAAPRMAAATNPGIHAFLLPATERVTPPHASSLAGPTACAPLVSPPVPLDVPHDSLDREGPGRGPDGNMPLCPGLVARDNQGSKPAGLLTSQDPSGSAPSPPCATHSGPLPQDGNSVVPPPHEPISEQNAQILNTASNLGHSRVTIDLDNAGQFPPLSGDGRHTTKAPPSSSTTGASSSHTGTSSARPSYASTLAGATGRTKSSKFKNVLTRPSNAMVEKLLALAQDETCDDDSLLRAIAEATPYKQK</sequence>
<protein>
    <submittedName>
        <fullName evidence="2">Uncharacterized protein</fullName>
    </submittedName>
</protein>
<feature type="compositionally biased region" description="Low complexity" evidence="1">
    <location>
        <begin position="171"/>
        <end position="190"/>
    </location>
</feature>
<accession>A0A6A5ASJ7</accession>
<reference evidence="2 3" key="1">
    <citation type="submission" date="2019-06" db="EMBL/GenBank/DDBJ databases">
        <title>Genomics analysis of Aphanomyces spp. identifies a new class of oomycete effector associated with host adaptation.</title>
        <authorList>
            <person name="Gaulin E."/>
        </authorList>
    </citation>
    <scope>NUCLEOTIDE SEQUENCE [LARGE SCALE GENOMIC DNA]</scope>
    <source>
        <strain evidence="2 3">E</strain>
    </source>
</reference>
<feature type="region of interest" description="Disordered" evidence="1">
    <location>
        <begin position="31"/>
        <end position="213"/>
    </location>
</feature>
<organism evidence="2 3">
    <name type="scientific">Aphanomyces astaci</name>
    <name type="common">Crayfish plague agent</name>
    <dbReference type="NCBI Taxonomy" id="112090"/>
    <lineage>
        <taxon>Eukaryota</taxon>
        <taxon>Sar</taxon>
        <taxon>Stramenopiles</taxon>
        <taxon>Oomycota</taxon>
        <taxon>Saprolegniomycetes</taxon>
        <taxon>Saprolegniales</taxon>
        <taxon>Verrucalvaceae</taxon>
        <taxon>Aphanomyces</taxon>
    </lineage>
</organism>
<feature type="non-terminal residue" evidence="2">
    <location>
        <position position="253"/>
    </location>
</feature>
<proteinExistence type="predicted"/>
<comment type="caution">
    <text evidence="2">The sequence shown here is derived from an EMBL/GenBank/DDBJ whole genome shotgun (WGS) entry which is preliminary data.</text>
</comment>